<accession>A0A9N8UX28</accession>
<dbReference type="Gene3D" id="3.30.70.1620">
    <property type="match status" value="1"/>
</dbReference>
<evidence type="ECO:0000256" key="3">
    <source>
        <dbReference type="ARBA" id="ARBA00022618"/>
    </source>
</evidence>
<keyword evidence="10" id="KW-0131">Cell cycle</keyword>
<dbReference type="GO" id="GO:0051301">
    <property type="term" value="P:cell division"/>
    <property type="evidence" value="ECO:0007669"/>
    <property type="project" value="UniProtKB-KW"/>
</dbReference>
<evidence type="ECO:0000256" key="8">
    <source>
        <dbReference type="ARBA" id="ARBA00023067"/>
    </source>
</evidence>
<dbReference type="SMART" id="SM00968">
    <property type="entry name" value="SMC_hinge"/>
    <property type="match status" value="1"/>
</dbReference>
<dbReference type="InterPro" id="IPR036277">
    <property type="entry name" value="SMC_hinge_sf"/>
</dbReference>
<evidence type="ECO:0000256" key="2">
    <source>
        <dbReference type="ARBA" id="ARBA00006005"/>
    </source>
</evidence>
<evidence type="ECO:0000256" key="10">
    <source>
        <dbReference type="ARBA" id="ARBA00023306"/>
    </source>
</evidence>
<dbReference type="SUPFAM" id="SSF52540">
    <property type="entry name" value="P-loop containing nucleoside triphosphate hydrolases"/>
    <property type="match status" value="2"/>
</dbReference>
<feature type="domain" description="SMC hinge" evidence="13">
    <location>
        <begin position="506"/>
        <end position="619"/>
    </location>
</feature>
<dbReference type="Pfam" id="PF06470">
    <property type="entry name" value="SMC_hinge"/>
    <property type="match status" value="1"/>
</dbReference>
<dbReference type="InterPro" id="IPR024704">
    <property type="entry name" value="SMC"/>
</dbReference>
<dbReference type="GO" id="GO:0016887">
    <property type="term" value="F:ATP hydrolysis activity"/>
    <property type="evidence" value="ECO:0007669"/>
    <property type="project" value="InterPro"/>
</dbReference>
<keyword evidence="3" id="KW-0132">Cell division</keyword>
<comment type="subcellular location">
    <subcellularLocation>
        <location evidence="1 11">Nucleus</location>
    </subcellularLocation>
</comment>
<dbReference type="Pfam" id="PF02463">
    <property type="entry name" value="SMC_N"/>
    <property type="match status" value="2"/>
</dbReference>
<dbReference type="SUPFAM" id="SSF75553">
    <property type="entry name" value="Smc hinge domain"/>
    <property type="match status" value="1"/>
</dbReference>
<dbReference type="InterPro" id="IPR027417">
    <property type="entry name" value="P-loop_NTPase"/>
</dbReference>
<feature type="coiled-coil region" evidence="12">
    <location>
        <begin position="680"/>
        <end position="714"/>
    </location>
</feature>
<dbReference type="GO" id="GO:0007076">
    <property type="term" value="P:mitotic chromosome condensation"/>
    <property type="evidence" value="ECO:0007669"/>
    <property type="project" value="TreeGrafter"/>
</dbReference>
<dbReference type="InterPro" id="IPR003395">
    <property type="entry name" value="RecF/RecN/SMC_N"/>
</dbReference>
<dbReference type="OrthoDB" id="5575062at2759"/>
<reference evidence="14" key="1">
    <citation type="submission" date="2021-06" db="EMBL/GenBank/DDBJ databases">
        <authorList>
            <person name="Kallberg Y."/>
            <person name="Tangrot J."/>
            <person name="Rosling A."/>
        </authorList>
    </citation>
    <scope>NUCLEOTIDE SEQUENCE</scope>
    <source>
        <strain evidence="14">AZ414A</strain>
    </source>
</reference>
<dbReference type="InterPro" id="IPR010935">
    <property type="entry name" value="SMC_hinge"/>
</dbReference>
<keyword evidence="5" id="KW-0498">Mitosis</keyword>
<dbReference type="GO" id="GO:0005524">
    <property type="term" value="F:ATP binding"/>
    <property type="evidence" value="ECO:0007669"/>
    <property type="project" value="UniProtKB-KW"/>
</dbReference>
<feature type="coiled-coil region" evidence="12">
    <location>
        <begin position="356"/>
        <end position="489"/>
    </location>
</feature>
<gene>
    <name evidence="14" type="ORF">DEBURN_LOCUS781</name>
</gene>
<protein>
    <recommendedName>
        <fullName evidence="11">Structural maintenance of chromosomes protein</fullName>
    </recommendedName>
</protein>
<evidence type="ECO:0000256" key="1">
    <source>
        <dbReference type="ARBA" id="ARBA00004123"/>
    </source>
</evidence>
<keyword evidence="8" id="KW-0226">DNA condensation</keyword>
<keyword evidence="4" id="KW-0547">Nucleotide-binding</keyword>
<evidence type="ECO:0000256" key="9">
    <source>
        <dbReference type="ARBA" id="ARBA00023242"/>
    </source>
</evidence>
<evidence type="ECO:0000256" key="5">
    <source>
        <dbReference type="ARBA" id="ARBA00022776"/>
    </source>
</evidence>
<comment type="similarity">
    <text evidence="2">Belongs to the SMC family. SMC4 subfamily.</text>
</comment>
<feature type="coiled-coil region" evidence="12">
    <location>
        <begin position="177"/>
        <end position="292"/>
    </location>
</feature>
<dbReference type="PANTHER" id="PTHR18937">
    <property type="entry name" value="STRUCTURAL MAINTENANCE OF CHROMOSOMES SMC FAMILY MEMBER"/>
    <property type="match status" value="1"/>
</dbReference>
<dbReference type="PANTHER" id="PTHR18937:SF172">
    <property type="entry name" value="STRUCTURAL MAINTENANCE OF CHROMOSOMES PROTEIN"/>
    <property type="match status" value="1"/>
</dbReference>
<keyword evidence="7 12" id="KW-0175">Coiled coil</keyword>
<evidence type="ECO:0000256" key="6">
    <source>
        <dbReference type="ARBA" id="ARBA00022840"/>
    </source>
</evidence>
<sequence>MSSPASLLLSERRLSHQEKRTPRMVIRKSNVIDALLFVFGNRASKMRQSKLSELIHSSRGHLSLSYCTVDVHFQDIYDLPDPNDFEVIPHSQLIITRQAFRNNTSKYFINGRLSSYTEVTSLLKDRGVDLDHKRFLILQGEVESIAQMKPKAPNEHEDGLLEYLEDIIGTSKYKEPIEKTSQKIEQYNEERSEKLHRVKIIEKEKDGLEAKKKEAEDFLKEENRLSLKKSALYQKQLFDLKNVIAINTRTEDQLRDELRSEQEKHAQTNQEYENLENLYANSLKEYANFEKETDQILKEKAVYDREIIHLEEKKKHAQTKQKKLLKTIQNERHALSEARTAIRYNEEDLIKRTSELENLERSLGVEEQKLEIIRESLKGKTEQYTSKIEEKQKELSPWIEKINSKQSAIDRNLEQAEKDIVSLEETRRSKEQEIMVNRHQINLTKNEIERLESILKNADEIEGKLRSALAEARQKENEAKTLLQSSQSRGQVLGSLLKLKDSGRIKGLYDRLGNLGVIDNKYDVAVSTACSALDHIVVDSVEVGQVCIEYLKKHNLGRANFILLNQLSSTDMRPISAPEGIPRLFDLVRPKDNKFAPAFYKVLQNTLVANNLQQATRIAYGKPRWRVVTLEGQLFEKAGTMSGGGNRIIRGGMSSKFVPEVTSEAMSTLERERINLESQWKEFIEQRKGYENQLQQFKNEIPKIEHSLSKLEMDLNSCVKRIADIQKLISELGQQNKPNFEDRRRMQQLESENEKLNTELSTLKNYSSRIEDEIKFYHEKILQEGGDKLRAQKQEVNSIKEQIDMMNEQITTSHVAKSKAEKDVTKFENSIMKNESEIELLNREIQEFEVNIRQNAEASGEIGLRADKAKDKLQDMKDALDEIKVERDEKTTMINQIRAIQLEINNKLENSERALLENKQKENHLLNSLQKLSLHEISDDDGEKPEFQIFTDDELKAMHAEALQREITALNEKVQNANPNLNVLTEYKRCEDEYLSRVKDLEEITTLRDECKGEYDDLRKTRLEEFMHGFTQISQKLKEMYQMITLGGNAELECCDSLDPFSEGIIFSVMPPKKSWKNISNLSGGEKTLSSLALVFALHHYKPTPLYVMDEIDAALDFRNVSIVANYIKERTKNAQFIVISLRNNMFELADHLVGIYKTDNRTKSITISPHDIVI</sequence>
<name>A0A9N8UX28_9GLOM</name>
<dbReference type="FunFam" id="3.40.50.300:FF:000481">
    <property type="entry name" value="Structural maintenance of chromosomes 4"/>
    <property type="match status" value="1"/>
</dbReference>
<evidence type="ECO:0000256" key="12">
    <source>
        <dbReference type="SAM" id="Coils"/>
    </source>
</evidence>
<dbReference type="AlphaFoldDB" id="A0A9N8UX28"/>
<dbReference type="GO" id="GO:0005634">
    <property type="term" value="C:nucleus"/>
    <property type="evidence" value="ECO:0007669"/>
    <property type="project" value="UniProtKB-SubCell"/>
</dbReference>
<dbReference type="Proteomes" id="UP000789706">
    <property type="component" value="Unassembled WGS sequence"/>
</dbReference>
<evidence type="ECO:0000259" key="13">
    <source>
        <dbReference type="SMART" id="SM00968"/>
    </source>
</evidence>
<feature type="coiled-coil region" evidence="12">
    <location>
        <begin position="960"/>
        <end position="1021"/>
    </location>
</feature>
<evidence type="ECO:0000256" key="4">
    <source>
        <dbReference type="ARBA" id="ARBA00022741"/>
    </source>
</evidence>
<dbReference type="PIRSF" id="PIRSF005719">
    <property type="entry name" value="SMC"/>
    <property type="match status" value="1"/>
</dbReference>
<proteinExistence type="inferred from homology"/>
<evidence type="ECO:0000313" key="14">
    <source>
        <dbReference type="EMBL" id="CAG8434869.1"/>
    </source>
</evidence>
<evidence type="ECO:0000256" key="11">
    <source>
        <dbReference type="PIRNR" id="PIRNR005719"/>
    </source>
</evidence>
<comment type="caution">
    <text evidence="14">The sequence shown here is derived from an EMBL/GenBank/DDBJ whole genome shotgun (WGS) entry which is preliminary data.</text>
</comment>
<dbReference type="GO" id="GO:0000796">
    <property type="term" value="C:condensin complex"/>
    <property type="evidence" value="ECO:0007669"/>
    <property type="project" value="TreeGrafter"/>
</dbReference>
<dbReference type="Gene3D" id="3.40.50.300">
    <property type="entry name" value="P-loop containing nucleotide triphosphate hydrolases"/>
    <property type="match status" value="2"/>
</dbReference>
<evidence type="ECO:0000313" key="15">
    <source>
        <dbReference type="Proteomes" id="UP000789706"/>
    </source>
</evidence>
<dbReference type="Gene3D" id="1.20.1060.20">
    <property type="match status" value="1"/>
</dbReference>
<dbReference type="EMBL" id="CAJVPK010000028">
    <property type="protein sequence ID" value="CAG8434869.1"/>
    <property type="molecule type" value="Genomic_DNA"/>
</dbReference>
<feature type="coiled-coil region" evidence="12">
    <location>
        <begin position="739"/>
        <end position="893"/>
    </location>
</feature>
<organism evidence="14 15">
    <name type="scientific">Diversispora eburnea</name>
    <dbReference type="NCBI Taxonomy" id="1213867"/>
    <lineage>
        <taxon>Eukaryota</taxon>
        <taxon>Fungi</taxon>
        <taxon>Fungi incertae sedis</taxon>
        <taxon>Mucoromycota</taxon>
        <taxon>Glomeromycotina</taxon>
        <taxon>Glomeromycetes</taxon>
        <taxon>Diversisporales</taxon>
        <taxon>Diversisporaceae</taxon>
        <taxon>Diversispora</taxon>
    </lineage>
</organism>
<keyword evidence="15" id="KW-1185">Reference proteome</keyword>
<keyword evidence="9 11" id="KW-0539">Nucleus</keyword>
<keyword evidence="6" id="KW-0067">ATP-binding</keyword>
<evidence type="ECO:0000256" key="7">
    <source>
        <dbReference type="ARBA" id="ARBA00023054"/>
    </source>
</evidence>